<accession>A0A1M5RHV8</accession>
<sequence>MRLLTTVILAAGLAATSAAAKPPLRDIAEIDDTIMVVAIADEIRKSCDDISPRLMRAYSTLSGLKALAREKGYSEEEVEDYVTSKSEKARMRAKAESFLAAQGVAVDDKAALCRFGKAQIQSQTKIGQLLK</sequence>
<organism evidence="2 3">
    <name type="scientific">Marivita hallyeonensis</name>
    <dbReference type="NCBI Taxonomy" id="996342"/>
    <lineage>
        <taxon>Bacteria</taxon>
        <taxon>Pseudomonadati</taxon>
        <taxon>Pseudomonadota</taxon>
        <taxon>Alphaproteobacteria</taxon>
        <taxon>Rhodobacterales</taxon>
        <taxon>Roseobacteraceae</taxon>
        <taxon>Marivita</taxon>
    </lineage>
</organism>
<protein>
    <recommendedName>
        <fullName evidence="4">DUF5333 domain-containing protein</fullName>
    </recommendedName>
</protein>
<keyword evidence="1" id="KW-0732">Signal</keyword>
<keyword evidence="3" id="KW-1185">Reference proteome</keyword>
<feature type="chain" id="PRO_5012838745" description="DUF5333 domain-containing protein" evidence="1">
    <location>
        <begin position="21"/>
        <end position="131"/>
    </location>
</feature>
<reference evidence="2 3" key="1">
    <citation type="submission" date="2016-11" db="EMBL/GenBank/DDBJ databases">
        <authorList>
            <person name="Jaros S."/>
            <person name="Januszkiewicz K."/>
            <person name="Wedrychowicz H."/>
        </authorList>
    </citation>
    <scope>NUCLEOTIDE SEQUENCE [LARGE SCALE GENOMIC DNA]</scope>
    <source>
        <strain evidence="2 3">DSM 29431</strain>
    </source>
</reference>
<evidence type="ECO:0000256" key="1">
    <source>
        <dbReference type="SAM" id="SignalP"/>
    </source>
</evidence>
<name>A0A1M5RHV8_9RHOB</name>
<dbReference type="AlphaFoldDB" id="A0A1M5RHV8"/>
<evidence type="ECO:0000313" key="2">
    <source>
        <dbReference type="EMBL" id="SHH25905.1"/>
    </source>
</evidence>
<evidence type="ECO:0000313" key="3">
    <source>
        <dbReference type="Proteomes" id="UP000184221"/>
    </source>
</evidence>
<feature type="signal peptide" evidence="1">
    <location>
        <begin position="1"/>
        <end position="20"/>
    </location>
</feature>
<dbReference type="Proteomes" id="UP000184221">
    <property type="component" value="Unassembled WGS sequence"/>
</dbReference>
<dbReference type="InterPro" id="IPR020349">
    <property type="entry name" value="Uncharacterised_14.7kDa"/>
</dbReference>
<dbReference type="STRING" id="996342.SAMN05443551_1769"/>
<dbReference type="EMBL" id="FQXC01000002">
    <property type="protein sequence ID" value="SHH25905.1"/>
    <property type="molecule type" value="Genomic_DNA"/>
</dbReference>
<evidence type="ECO:0008006" key="4">
    <source>
        <dbReference type="Google" id="ProtNLM"/>
    </source>
</evidence>
<dbReference type="Pfam" id="PF17267">
    <property type="entry name" value="DUF5333"/>
    <property type="match status" value="1"/>
</dbReference>
<proteinExistence type="predicted"/>
<dbReference type="RefSeq" id="WP_072777114.1">
    <property type="nucleotide sequence ID" value="NZ_FQXC01000002.1"/>
</dbReference>
<gene>
    <name evidence="2" type="ORF">SAMN05443551_1769</name>
</gene>
<dbReference type="OrthoDB" id="7658992at2"/>